<gene>
    <name evidence="3" type="ORF">PSTG_11049</name>
</gene>
<feature type="compositionally biased region" description="Pro residues" evidence="2">
    <location>
        <begin position="75"/>
        <end position="91"/>
    </location>
</feature>
<feature type="region of interest" description="Disordered" evidence="2">
    <location>
        <begin position="469"/>
        <end position="509"/>
    </location>
</feature>
<organism evidence="3 4">
    <name type="scientific">Puccinia striiformis f. sp. tritici PST-78</name>
    <dbReference type="NCBI Taxonomy" id="1165861"/>
    <lineage>
        <taxon>Eukaryota</taxon>
        <taxon>Fungi</taxon>
        <taxon>Dikarya</taxon>
        <taxon>Basidiomycota</taxon>
        <taxon>Pucciniomycotina</taxon>
        <taxon>Pucciniomycetes</taxon>
        <taxon>Pucciniales</taxon>
        <taxon>Pucciniaceae</taxon>
        <taxon>Puccinia</taxon>
    </lineage>
</organism>
<protein>
    <recommendedName>
        <fullName evidence="5">Retrotransposon gag domain-containing protein</fullName>
    </recommendedName>
</protein>
<feature type="coiled-coil region" evidence="1">
    <location>
        <begin position="160"/>
        <end position="207"/>
    </location>
</feature>
<name>A0A0L0V8S3_9BASI</name>
<feature type="compositionally biased region" description="Low complexity" evidence="2">
    <location>
        <begin position="50"/>
        <end position="74"/>
    </location>
</feature>
<comment type="caution">
    <text evidence="3">The sequence shown here is derived from an EMBL/GenBank/DDBJ whole genome shotgun (WGS) entry which is preliminary data.</text>
</comment>
<keyword evidence="4" id="KW-1185">Reference proteome</keyword>
<sequence length="620" mass="68104">MSNTRSTGQSLLPIVDPEALLRTAAAERRRLAKILANSSEPSIHVPIPAPTASPSTSIHVPSTSHPSTSFHTPATSPPGTPSDPPAEPPFTPSLLRTNPMTDVPSISLPGGNDPPKDSAPPKKTDSPKGGGSSSSKSASKNPIADHYVELLLKLQHTAAVQHQEERLQLQEERRLNLEERRADREHIARLENTLFDVVTKAEEEKQERASPAPKLNRLDLQKFRIADGPPFTGPPQEIEPFLKWIQQLQIFFSTKNIPHDDDRISVAGGLIQEVNLLGFFASEGSKYLGKSWDSFKKRLFEVALPQLWRTTLKSKLRQLSMGPTEPFITFSGRARTLQTLINFDDSTSTTATPTHISDFDLAEFVVLGVSDEIRGEIIKFALLDVTPFVYSTFEKRTAVFDKVTVRKPNHRAPRIASNNYASTNASPDPIAWRVHAYLDSQGQCHHCKTTCGSAPGACTKPLNKKWVDIPDSFQTPRRPQDYTPPKAHGPSPSTAGKPTHAPAGRPPFRSSSLAAVAESPTNNQPPSNPDYVDVVEAIEADHQLFDMAIADDSLPPDLTQSDWDTFQEIDDILADNVAGVGEDDEQWLTSNRSFLRSSECDSTYCSDLGRDPFDDTPSSP</sequence>
<feature type="region of interest" description="Disordered" evidence="2">
    <location>
        <begin position="39"/>
        <end position="141"/>
    </location>
</feature>
<feature type="compositionally biased region" description="Basic and acidic residues" evidence="2">
    <location>
        <begin position="114"/>
        <end position="126"/>
    </location>
</feature>
<evidence type="ECO:0000313" key="3">
    <source>
        <dbReference type="EMBL" id="KNE95685.1"/>
    </source>
</evidence>
<dbReference type="EMBL" id="AJIL01000093">
    <property type="protein sequence ID" value="KNE95685.1"/>
    <property type="molecule type" value="Genomic_DNA"/>
</dbReference>
<keyword evidence="1" id="KW-0175">Coiled coil</keyword>
<reference evidence="4" key="1">
    <citation type="submission" date="2014-03" db="EMBL/GenBank/DDBJ databases">
        <title>The Genome Sequence of Puccinia striiformis f. sp. tritici PST-78.</title>
        <authorList>
            <consortium name="The Broad Institute Genome Sequencing Platform"/>
            <person name="Cuomo C."/>
            <person name="Hulbert S."/>
            <person name="Chen X."/>
            <person name="Walker B."/>
            <person name="Young S.K."/>
            <person name="Zeng Q."/>
            <person name="Gargeya S."/>
            <person name="Fitzgerald M."/>
            <person name="Haas B."/>
            <person name="Abouelleil A."/>
            <person name="Alvarado L."/>
            <person name="Arachchi H.M."/>
            <person name="Berlin A.M."/>
            <person name="Chapman S.B."/>
            <person name="Goldberg J."/>
            <person name="Griggs A."/>
            <person name="Gujja S."/>
            <person name="Hansen M."/>
            <person name="Howarth C."/>
            <person name="Imamovic A."/>
            <person name="Larimer J."/>
            <person name="McCowan C."/>
            <person name="Montmayeur A."/>
            <person name="Murphy C."/>
            <person name="Neiman D."/>
            <person name="Pearson M."/>
            <person name="Priest M."/>
            <person name="Roberts A."/>
            <person name="Saif S."/>
            <person name="Shea T."/>
            <person name="Sisk P."/>
            <person name="Sykes S."/>
            <person name="Wortman J."/>
            <person name="Nusbaum C."/>
            <person name="Birren B."/>
        </authorList>
    </citation>
    <scope>NUCLEOTIDE SEQUENCE [LARGE SCALE GENOMIC DNA]</scope>
    <source>
        <strain evidence="4">race PST-78</strain>
    </source>
</reference>
<proteinExistence type="predicted"/>
<evidence type="ECO:0008006" key="5">
    <source>
        <dbReference type="Google" id="ProtNLM"/>
    </source>
</evidence>
<dbReference type="Proteomes" id="UP000054564">
    <property type="component" value="Unassembled WGS sequence"/>
</dbReference>
<evidence type="ECO:0000313" key="4">
    <source>
        <dbReference type="Proteomes" id="UP000054564"/>
    </source>
</evidence>
<evidence type="ECO:0000256" key="2">
    <source>
        <dbReference type="SAM" id="MobiDB-lite"/>
    </source>
</evidence>
<evidence type="ECO:0000256" key="1">
    <source>
        <dbReference type="SAM" id="Coils"/>
    </source>
</evidence>
<dbReference type="AlphaFoldDB" id="A0A0L0V8S3"/>
<accession>A0A0L0V8S3</accession>